<evidence type="ECO:0000313" key="3">
    <source>
        <dbReference type="Proteomes" id="UP000663854"/>
    </source>
</evidence>
<proteinExistence type="predicted"/>
<evidence type="ECO:0000313" key="4">
    <source>
        <dbReference type="Proteomes" id="UP000663870"/>
    </source>
</evidence>
<accession>A0A815GMH8</accession>
<organism evidence="1 3">
    <name type="scientific">Rotaria sordida</name>
    <dbReference type="NCBI Taxonomy" id="392033"/>
    <lineage>
        <taxon>Eukaryota</taxon>
        <taxon>Metazoa</taxon>
        <taxon>Spiralia</taxon>
        <taxon>Gnathifera</taxon>
        <taxon>Rotifera</taxon>
        <taxon>Eurotatoria</taxon>
        <taxon>Bdelloidea</taxon>
        <taxon>Philodinida</taxon>
        <taxon>Philodinidae</taxon>
        <taxon>Rotaria</taxon>
    </lineage>
</organism>
<dbReference type="EMBL" id="CAJNOH010003553">
    <property type="protein sequence ID" value="CAF1340542.1"/>
    <property type="molecule type" value="Genomic_DNA"/>
</dbReference>
<protein>
    <submittedName>
        <fullName evidence="1">Uncharacterized protein</fullName>
    </submittedName>
</protein>
<reference evidence="1" key="1">
    <citation type="submission" date="2021-02" db="EMBL/GenBank/DDBJ databases">
        <authorList>
            <person name="Nowell W R."/>
        </authorList>
    </citation>
    <scope>NUCLEOTIDE SEQUENCE</scope>
</reference>
<gene>
    <name evidence="2" type="ORF">JXQ802_LOCUS47803</name>
    <name evidence="1" type="ORF">PYM288_LOCUS31869</name>
</gene>
<name>A0A815GMH8_9BILA</name>
<dbReference type="EMBL" id="CAJNOL010004896">
    <property type="protein sequence ID" value="CAF1596489.1"/>
    <property type="molecule type" value="Genomic_DNA"/>
</dbReference>
<dbReference type="AlphaFoldDB" id="A0A815GMH8"/>
<dbReference type="Proteomes" id="UP000663854">
    <property type="component" value="Unassembled WGS sequence"/>
</dbReference>
<comment type="caution">
    <text evidence="1">The sequence shown here is derived from an EMBL/GenBank/DDBJ whole genome shotgun (WGS) entry which is preliminary data.</text>
</comment>
<evidence type="ECO:0000313" key="1">
    <source>
        <dbReference type="EMBL" id="CAF1340542.1"/>
    </source>
</evidence>
<evidence type="ECO:0000313" key="2">
    <source>
        <dbReference type="EMBL" id="CAF1596489.1"/>
    </source>
</evidence>
<dbReference type="Proteomes" id="UP000663870">
    <property type="component" value="Unassembled WGS sequence"/>
</dbReference>
<keyword evidence="4" id="KW-1185">Reference proteome</keyword>
<sequence length="218" mass="25162">MTRRFHSFTILITSITTSAAATFRLTRLIHRRQENLSNQSNSNENNTTKLSNIVLESKYNLSNKDNNVYIPIESTNAVITAIYQQALHYIKLTHSTNTHIRQRDLIHLAKLNNLPSIYYTIIGQQLDYHSAIRLARTYEANSNLFPIDPPYTFSIGNKKVFTTGNIENLNDDDDDVLLHTIKEFLNKLIDDKKTSFRYIKSTLSEIGKKSRMKKIIIL</sequence>